<evidence type="ECO:0000313" key="2">
    <source>
        <dbReference type="Proteomes" id="UP001314170"/>
    </source>
</evidence>
<comment type="caution">
    <text evidence="1">The sequence shown here is derived from an EMBL/GenBank/DDBJ whole genome shotgun (WGS) entry which is preliminary data.</text>
</comment>
<dbReference type="EMBL" id="CAWUPB010001160">
    <property type="protein sequence ID" value="CAK7343522.1"/>
    <property type="molecule type" value="Genomic_DNA"/>
</dbReference>
<sequence length="87" mass="10488">MMLSNNELLVYLFQDLFIYWDVEATPTFLGWSTIGHACRLQQANITKEEKHYRRLGILYDELWWLPTSMRAYYGRFSMPVRAYRTLS</sequence>
<reference evidence="1 2" key="1">
    <citation type="submission" date="2024-01" db="EMBL/GenBank/DDBJ databases">
        <authorList>
            <person name="Waweru B."/>
        </authorList>
    </citation>
    <scope>NUCLEOTIDE SEQUENCE [LARGE SCALE GENOMIC DNA]</scope>
</reference>
<keyword evidence="2" id="KW-1185">Reference proteome</keyword>
<gene>
    <name evidence="1" type="ORF">DCAF_LOCUS17351</name>
</gene>
<accession>A0AAV1S431</accession>
<dbReference type="Proteomes" id="UP001314170">
    <property type="component" value="Unassembled WGS sequence"/>
</dbReference>
<proteinExistence type="predicted"/>
<dbReference type="AlphaFoldDB" id="A0AAV1S431"/>
<protein>
    <submittedName>
        <fullName evidence="1">Uncharacterized protein</fullName>
    </submittedName>
</protein>
<evidence type="ECO:0000313" key="1">
    <source>
        <dbReference type="EMBL" id="CAK7343522.1"/>
    </source>
</evidence>
<name>A0AAV1S431_9ROSI</name>
<organism evidence="1 2">
    <name type="scientific">Dovyalis caffra</name>
    <dbReference type="NCBI Taxonomy" id="77055"/>
    <lineage>
        <taxon>Eukaryota</taxon>
        <taxon>Viridiplantae</taxon>
        <taxon>Streptophyta</taxon>
        <taxon>Embryophyta</taxon>
        <taxon>Tracheophyta</taxon>
        <taxon>Spermatophyta</taxon>
        <taxon>Magnoliopsida</taxon>
        <taxon>eudicotyledons</taxon>
        <taxon>Gunneridae</taxon>
        <taxon>Pentapetalae</taxon>
        <taxon>rosids</taxon>
        <taxon>fabids</taxon>
        <taxon>Malpighiales</taxon>
        <taxon>Salicaceae</taxon>
        <taxon>Flacourtieae</taxon>
        <taxon>Dovyalis</taxon>
    </lineage>
</organism>